<keyword evidence="2" id="KW-1185">Reference proteome</keyword>
<evidence type="ECO:0000313" key="1">
    <source>
        <dbReference type="EMBL" id="CCQ91218.1"/>
    </source>
</evidence>
<dbReference type="Proteomes" id="UP000011704">
    <property type="component" value="Unassembled WGS sequence"/>
</dbReference>
<sequence>METVLIQRQAREPFKFPKQSVVRAVKSGELYGDDKISADGKSWVRLDEHRQLKSFFCRRSEQVQLS</sequence>
<name>M1ZCV9_NITG3</name>
<reference evidence="1 2" key="1">
    <citation type="journal article" date="2013" name="Front. Microbiol.">
        <title>The genome of Nitrospina gracilis illuminates the metabolism and evolution of the major marine nitrite oxidizer.</title>
        <authorList>
            <person name="Luecker S."/>
            <person name="Nowka B."/>
            <person name="Rattei T."/>
            <person name="Spieck E."/>
            <person name="and Daims H."/>
        </authorList>
    </citation>
    <scope>NUCLEOTIDE SEQUENCE [LARGE SCALE GENOMIC DNA]</scope>
    <source>
        <strain evidence="1 2">3/211</strain>
    </source>
</reference>
<gene>
    <name evidence="1" type="ORF">NITGR_600003</name>
</gene>
<dbReference type="AlphaFoldDB" id="M1ZCV9"/>
<dbReference type="STRING" id="1266370.NITGR_600003"/>
<evidence type="ECO:0000313" key="2">
    <source>
        <dbReference type="Proteomes" id="UP000011704"/>
    </source>
</evidence>
<dbReference type="RefSeq" id="WP_005009629.1">
    <property type="nucleotide sequence ID" value="NZ_HG422173.1"/>
</dbReference>
<comment type="caution">
    <text evidence="1">The sequence shown here is derived from an EMBL/GenBank/DDBJ whole genome shotgun (WGS) entry which is preliminary data.</text>
</comment>
<dbReference type="EMBL" id="CAQJ01000067">
    <property type="protein sequence ID" value="CCQ91218.1"/>
    <property type="molecule type" value="Genomic_DNA"/>
</dbReference>
<dbReference type="InParanoid" id="M1ZCV9"/>
<organism evidence="1 2">
    <name type="scientific">Nitrospina gracilis (strain 3/211)</name>
    <dbReference type="NCBI Taxonomy" id="1266370"/>
    <lineage>
        <taxon>Bacteria</taxon>
        <taxon>Pseudomonadati</taxon>
        <taxon>Nitrospinota/Tectimicrobiota group</taxon>
        <taxon>Nitrospinota</taxon>
        <taxon>Nitrospinia</taxon>
        <taxon>Nitrospinales</taxon>
        <taxon>Nitrospinaceae</taxon>
        <taxon>Nitrospina</taxon>
    </lineage>
</organism>
<accession>M1ZCV9</accession>
<dbReference type="HOGENOM" id="CLU_2826717_0_0_0"/>
<protein>
    <submittedName>
        <fullName evidence="1">Uncharacterized protein</fullName>
    </submittedName>
</protein>
<proteinExistence type="predicted"/>